<keyword evidence="4" id="KW-0732">Signal</keyword>
<comment type="subcellular location">
    <subcellularLocation>
        <location evidence="1">Secreted</location>
        <location evidence="1">Cell wall</location>
        <topology evidence="1">Peptidoglycan-anchor</topology>
    </subcellularLocation>
</comment>
<proteinExistence type="predicted"/>
<evidence type="ECO:0000256" key="2">
    <source>
        <dbReference type="ARBA" id="ARBA00022512"/>
    </source>
</evidence>
<dbReference type="InterPro" id="IPR008456">
    <property type="entry name" value="Collagen-bd_dom"/>
</dbReference>
<reference evidence="9 10" key="1">
    <citation type="journal article" date="2013" name="Mol. Biol. Evol.">
        <title>Evolutionary and population genomics of the cavity causing bacteria Streptococcus mutans.</title>
        <authorList>
            <person name="Cornejo O.E."/>
            <person name="Lefebure T."/>
            <person name="Pavinski Bitar P.D."/>
            <person name="Lang P."/>
            <person name="Richards V.P."/>
            <person name="Eilertson K."/>
            <person name="Do T."/>
            <person name="Beighton D."/>
            <person name="Zeng L."/>
            <person name="Ahn S.J."/>
            <person name="Burne R.A."/>
            <person name="Siepel A."/>
            <person name="Bustamante C.D."/>
            <person name="Stanhope M.J."/>
        </authorList>
    </citation>
    <scope>NUCLEOTIDE SEQUENCE [LARGE SCALE GENOMIC DNA]</scope>
    <source>
        <strain evidence="9 10">SM6</strain>
    </source>
</reference>
<dbReference type="SUPFAM" id="SSF49401">
    <property type="entry name" value="Bacterial adhesins"/>
    <property type="match status" value="2"/>
</dbReference>
<dbReference type="InterPro" id="IPR041171">
    <property type="entry name" value="SDR_Ig"/>
</dbReference>
<organism evidence="9 10">
    <name type="scientific">Streptococcus mutans SM6</name>
    <dbReference type="NCBI Taxonomy" id="857119"/>
    <lineage>
        <taxon>Bacteria</taxon>
        <taxon>Bacillati</taxon>
        <taxon>Bacillota</taxon>
        <taxon>Bacilli</taxon>
        <taxon>Lactobacillales</taxon>
        <taxon>Streptococcaceae</taxon>
        <taxon>Streptococcus</taxon>
    </lineage>
</organism>
<evidence type="ECO:0000313" key="9">
    <source>
        <dbReference type="EMBL" id="EMC24182.1"/>
    </source>
</evidence>
<dbReference type="Pfam" id="PF00746">
    <property type="entry name" value="Gram_pos_anchor"/>
    <property type="match status" value="1"/>
</dbReference>
<dbReference type="AlphaFoldDB" id="A0A829BQY3"/>
<protein>
    <submittedName>
        <fullName evidence="9">Cell wall-associated protein WapA</fullName>
    </submittedName>
</protein>
<accession>A0A829BQY3</accession>
<dbReference type="RefSeq" id="WP_002262850.1">
    <property type="nucleotide sequence ID" value="NZ_AHSR01000019.1"/>
</dbReference>
<dbReference type="NCBIfam" id="TIGR01167">
    <property type="entry name" value="LPXTG_anchor"/>
    <property type="match status" value="1"/>
</dbReference>
<feature type="region of interest" description="Disordered" evidence="6">
    <location>
        <begin position="331"/>
        <end position="403"/>
    </location>
</feature>
<evidence type="ECO:0000256" key="4">
    <source>
        <dbReference type="ARBA" id="ARBA00022729"/>
    </source>
</evidence>
<evidence type="ECO:0000256" key="5">
    <source>
        <dbReference type="ARBA" id="ARBA00023088"/>
    </source>
</evidence>
<dbReference type="Pfam" id="PF17961">
    <property type="entry name" value="Big_8"/>
    <property type="match status" value="1"/>
</dbReference>
<keyword evidence="2" id="KW-0134">Cell wall</keyword>
<keyword evidence="3" id="KW-0964">Secreted</keyword>
<dbReference type="Gene3D" id="2.60.40.1280">
    <property type="match status" value="1"/>
</dbReference>
<sequence length="453" mass="48900">MKMKRKLLSLVSVLTILLGAFWVTKIVKADQVTNYTNTASITKSDGTALSNDPSKAVNYWEPLSFSNSITFPDEVSIKAGDTLTIKLPEQLQFTTALTFDVMHTNGQLAGKATTDPNTGEVTVTFTDIFEKLPNDKAMTLNFNAQLNHNNISIPGVVNFNYNNVAYSSYVKDKDITPISPDVNKVGYQDKSNPGLIHWKVLINNKQGAIDNLTLTDVVGEDQEIVKDSLVAARLQYIAGDDVDSLDEAASRPYAEDFSKNVTYQTNDLGLTTGFTYTIPGSSNNAIFISYTTRLTSSQSAGKDVSNTIAISGNNINYSNQTGYARIESAYGRASSRVKRQAETTTVTETTTSSSSETTTSEATTETSSTTNNNSTTTETATSTTGASTTQTKTTASQTNVPTTTNITTTSKQVTKQKAKFVLPSTGEQAGLLLTTVGLVIVAVAGVYFYRTRR</sequence>
<evidence type="ECO:0000259" key="8">
    <source>
        <dbReference type="PROSITE" id="PS50847"/>
    </source>
</evidence>
<dbReference type="InterPro" id="IPR011252">
    <property type="entry name" value="Fibrogen-bd_dom1"/>
</dbReference>
<keyword evidence="7" id="KW-1133">Transmembrane helix</keyword>
<comment type="caution">
    <text evidence="9">The sequence shown here is derived from an EMBL/GenBank/DDBJ whole genome shotgun (WGS) entry which is preliminary data.</text>
</comment>
<feature type="compositionally biased region" description="Low complexity" evidence="6">
    <location>
        <begin position="342"/>
        <end position="403"/>
    </location>
</feature>
<dbReference type="Gene3D" id="2.60.40.740">
    <property type="match status" value="1"/>
</dbReference>
<evidence type="ECO:0000313" key="10">
    <source>
        <dbReference type="Proteomes" id="UP000011676"/>
    </source>
</evidence>
<dbReference type="Proteomes" id="UP000011676">
    <property type="component" value="Unassembled WGS sequence"/>
</dbReference>
<dbReference type="EMBL" id="AHSR01000019">
    <property type="protein sequence ID" value="EMC24182.1"/>
    <property type="molecule type" value="Genomic_DNA"/>
</dbReference>
<dbReference type="InterPro" id="IPR019931">
    <property type="entry name" value="LPXTG_anchor"/>
</dbReference>
<keyword evidence="7" id="KW-0812">Transmembrane</keyword>
<evidence type="ECO:0000256" key="1">
    <source>
        <dbReference type="ARBA" id="ARBA00004168"/>
    </source>
</evidence>
<dbReference type="InterPro" id="IPR008966">
    <property type="entry name" value="Adhesion_dom_sf"/>
</dbReference>
<dbReference type="PROSITE" id="PS50847">
    <property type="entry name" value="GRAM_POS_ANCHORING"/>
    <property type="match status" value="1"/>
</dbReference>
<feature type="transmembrane region" description="Helical" evidence="7">
    <location>
        <begin position="429"/>
        <end position="449"/>
    </location>
</feature>
<name>A0A829BQY3_STRMG</name>
<keyword evidence="5" id="KW-0572">Peptidoglycan-anchor</keyword>
<dbReference type="GO" id="GO:0005518">
    <property type="term" value="F:collagen binding"/>
    <property type="evidence" value="ECO:0007669"/>
    <property type="project" value="InterPro"/>
</dbReference>
<feature type="domain" description="Gram-positive cocci surface proteins LPxTG" evidence="8">
    <location>
        <begin position="422"/>
        <end position="453"/>
    </location>
</feature>
<dbReference type="GO" id="GO:0007155">
    <property type="term" value="P:cell adhesion"/>
    <property type="evidence" value="ECO:0007669"/>
    <property type="project" value="InterPro"/>
</dbReference>
<dbReference type="SMR" id="A0A829BQY3"/>
<evidence type="ECO:0000256" key="6">
    <source>
        <dbReference type="SAM" id="MobiDB-lite"/>
    </source>
</evidence>
<evidence type="ECO:0000256" key="7">
    <source>
        <dbReference type="SAM" id="Phobius"/>
    </source>
</evidence>
<dbReference type="Pfam" id="PF05737">
    <property type="entry name" value="Collagen_bind"/>
    <property type="match status" value="1"/>
</dbReference>
<gene>
    <name evidence="9" type="ORF">SMU82_04832</name>
</gene>
<keyword evidence="7" id="KW-0472">Membrane</keyword>
<evidence type="ECO:0000256" key="3">
    <source>
        <dbReference type="ARBA" id="ARBA00022525"/>
    </source>
</evidence>